<evidence type="ECO:0000313" key="3">
    <source>
        <dbReference type="EMBL" id="KKQ01737.1"/>
    </source>
</evidence>
<dbReference type="Pfam" id="PF01075">
    <property type="entry name" value="Glyco_transf_9"/>
    <property type="match status" value="1"/>
</dbReference>
<dbReference type="GO" id="GO:0009244">
    <property type="term" value="P:lipopolysaccharide core region biosynthetic process"/>
    <property type="evidence" value="ECO:0007669"/>
    <property type="project" value="TreeGrafter"/>
</dbReference>
<evidence type="ECO:0000256" key="2">
    <source>
        <dbReference type="ARBA" id="ARBA00022679"/>
    </source>
</evidence>
<dbReference type="Proteomes" id="UP000034344">
    <property type="component" value="Unassembled WGS sequence"/>
</dbReference>
<keyword evidence="2" id="KW-0808">Transferase</keyword>
<dbReference type="Gene3D" id="3.40.50.2000">
    <property type="entry name" value="Glycogen Phosphorylase B"/>
    <property type="match status" value="2"/>
</dbReference>
<keyword evidence="1" id="KW-0328">Glycosyltransferase</keyword>
<dbReference type="EMBL" id="LBRS01000004">
    <property type="protein sequence ID" value="KKQ01737.1"/>
    <property type="molecule type" value="Genomic_DNA"/>
</dbReference>
<dbReference type="GO" id="GO:0005829">
    <property type="term" value="C:cytosol"/>
    <property type="evidence" value="ECO:0007669"/>
    <property type="project" value="TreeGrafter"/>
</dbReference>
<sequence length="307" mass="35093">MIRLMKKKIPAAKIDIACMFDGVSYVFKNNPHIHKIHRLSLYYENKLIGLKQLLSLRNNKYDISILAFPSYRREYHIVQSLVAAANRISHRFKKGYLSEFNFLDTHSIEVDEKVHNVINNLNILKYFSIDWQKEIDENNLSYDFTINQDDDNFGIKYIHNLKWTKQDIVGFHPGSISSKAGILKRWPIENFAGLGKLLIKKNKKILIFIGPEEIGLGKALIRLIDDVSGCHLLENMKFHQTIGILNNIGKLITNDNGFAHLSNGLRISSIVLFGPTEGDSTASRDKKRNGTDKNPPCCRISTIVQID</sequence>
<name>A0A0G0E8A4_9BACT</name>
<reference evidence="3 4" key="1">
    <citation type="journal article" date="2015" name="Nature">
        <title>rRNA introns, odd ribosomes, and small enigmatic genomes across a large radiation of phyla.</title>
        <authorList>
            <person name="Brown C.T."/>
            <person name="Hug L.A."/>
            <person name="Thomas B.C."/>
            <person name="Sharon I."/>
            <person name="Castelle C.J."/>
            <person name="Singh A."/>
            <person name="Wilkins M.J."/>
            <person name="Williams K.H."/>
            <person name="Banfield J.F."/>
        </authorList>
    </citation>
    <scope>NUCLEOTIDE SEQUENCE [LARGE SCALE GENOMIC DNA]</scope>
</reference>
<dbReference type="STRING" id="1618480.US11_C0004G0007"/>
<protein>
    <submittedName>
        <fullName evidence="3">Lipopolysaccharide core biosynthesis protein rfaq</fullName>
    </submittedName>
</protein>
<dbReference type="SUPFAM" id="SSF53756">
    <property type="entry name" value="UDP-Glycosyltransferase/glycogen phosphorylase"/>
    <property type="match status" value="1"/>
</dbReference>
<dbReference type="GO" id="GO:0008713">
    <property type="term" value="F:ADP-heptose-lipopolysaccharide heptosyltransferase activity"/>
    <property type="evidence" value="ECO:0007669"/>
    <property type="project" value="TreeGrafter"/>
</dbReference>
<dbReference type="AlphaFoldDB" id="A0A0G0E8A4"/>
<proteinExistence type="predicted"/>
<dbReference type="PANTHER" id="PTHR30160">
    <property type="entry name" value="TETRAACYLDISACCHARIDE 4'-KINASE-RELATED"/>
    <property type="match status" value="1"/>
</dbReference>
<evidence type="ECO:0000313" key="4">
    <source>
        <dbReference type="Proteomes" id="UP000034344"/>
    </source>
</evidence>
<comment type="caution">
    <text evidence="3">The sequence shown here is derived from an EMBL/GenBank/DDBJ whole genome shotgun (WGS) entry which is preliminary data.</text>
</comment>
<evidence type="ECO:0000256" key="1">
    <source>
        <dbReference type="ARBA" id="ARBA00022676"/>
    </source>
</evidence>
<dbReference type="InterPro" id="IPR051199">
    <property type="entry name" value="LPS_LOS_Heptosyltrfase"/>
</dbReference>
<accession>A0A0G0E8A4</accession>
<dbReference type="InterPro" id="IPR002201">
    <property type="entry name" value="Glyco_trans_9"/>
</dbReference>
<organism evidence="3 4">
    <name type="scientific">Candidatus Roizmanbacteria bacterium GW2011_GWA2_36_23</name>
    <dbReference type="NCBI Taxonomy" id="1618480"/>
    <lineage>
        <taxon>Bacteria</taxon>
        <taxon>Candidatus Roizmaniibacteriota</taxon>
    </lineage>
</organism>
<gene>
    <name evidence="3" type="ORF">US11_C0004G0007</name>
</gene>